<dbReference type="AlphaFoldDB" id="A0A4D7BNH0"/>
<protein>
    <submittedName>
        <fullName evidence="1">Uncharacterized protein</fullName>
    </submittedName>
</protein>
<dbReference type="InterPro" id="IPR046606">
    <property type="entry name" value="DUF6665"/>
</dbReference>
<organism evidence="1 2">
    <name type="scientific">Phreatobacter stygius</name>
    <dbReference type="NCBI Taxonomy" id="1940610"/>
    <lineage>
        <taxon>Bacteria</taxon>
        <taxon>Pseudomonadati</taxon>
        <taxon>Pseudomonadota</taxon>
        <taxon>Alphaproteobacteria</taxon>
        <taxon>Hyphomicrobiales</taxon>
        <taxon>Phreatobacteraceae</taxon>
        <taxon>Phreatobacter</taxon>
    </lineage>
</organism>
<name>A0A4D7BNH0_9HYPH</name>
<dbReference type="Proteomes" id="UP000298781">
    <property type="component" value="Chromosome"/>
</dbReference>
<accession>A0A4D7BNH0</accession>
<evidence type="ECO:0000313" key="1">
    <source>
        <dbReference type="EMBL" id="QCI69447.1"/>
    </source>
</evidence>
<proteinExistence type="predicted"/>
<gene>
    <name evidence="1" type="ORF">E8M01_26560</name>
</gene>
<sequence length="95" mass="9960">MEAVDTALAHEIIAEQASSLGRAGRAVAASLAALGAFTGDGPQRAALVQAAADAVFGYFVQRELCGFRRHDDAIRDYAIPREVLVRVGATAPPPR</sequence>
<dbReference type="KEGG" id="pstg:E8M01_26560"/>
<dbReference type="OrthoDB" id="9814981at2"/>
<reference evidence="1 2" key="1">
    <citation type="submission" date="2019-04" db="EMBL/GenBank/DDBJ databases">
        <title>Phreatobacter aquaticus sp. nov.</title>
        <authorList>
            <person name="Choi A."/>
        </authorList>
    </citation>
    <scope>NUCLEOTIDE SEQUENCE [LARGE SCALE GENOMIC DNA]</scope>
    <source>
        <strain evidence="1 2">KCTC 52518</strain>
    </source>
</reference>
<dbReference type="EMBL" id="CP039690">
    <property type="protein sequence ID" value="QCI69447.1"/>
    <property type="molecule type" value="Genomic_DNA"/>
</dbReference>
<dbReference type="Pfam" id="PF20370">
    <property type="entry name" value="DUF6665"/>
    <property type="match status" value="1"/>
</dbReference>
<keyword evidence="2" id="KW-1185">Reference proteome</keyword>
<evidence type="ECO:0000313" key="2">
    <source>
        <dbReference type="Proteomes" id="UP000298781"/>
    </source>
</evidence>